<keyword evidence="4" id="KW-0812">Transmembrane</keyword>
<name>A0A852W318_PSEA5</name>
<evidence type="ECO:0000313" key="5">
    <source>
        <dbReference type="EMBL" id="NYG03538.1"/>
    </source>
</evidence>
<protein>
    <submittedName>
        <fullName evidence="5">Mce-associated membrane protein</fullName>
    </submittedName>
</protein>
<dbReference type="EMBL" id="JACCCZ010000001">
    <property type="protein sequence ID" value="NYG03538.1"/>
    <property type="molecule type" value="Genomic_DNA"/>
</dbReference>
<dbReference type="InterPro" id="IPR032710">
    <property type="entry name" value="NTF2-like_dom_sf"/>
</dbReference>
<dbReference type="GeneID" id="98053528"/>
<dbReference type="GO" id="GO:0016020">
    <property type="term" value="C:membrane"/>
    <property type="evidence" value="ECO:0007669"/>
    <property type="project" value="UniProtKB-SubCell"/>
</dbReference>
<evidence type="ECO:0000313" key="6">
    <source>
        <dbReference type="Proteomes" id="UP000549695"/>
    </source>
</evidence>
<dbReference type="PANTHER" id="PTHR37042">
    <property type="entry name" value="OUTER MEMBRANE PROTEIN RV1973"/>
    <property type="match status" value="1"/>
</dbReference>
<evidence type="ECO:0000256" key="3">
    <source>
        <dbReference type="SAM" id="MobiDB-lite"/>
    </source>
</evidence>
<dbReference type="PANTHER" id="PTHR37042:SF4">
    <property type="entry name" value="OUTER MEMBRANE PROTEIN RV1973"/>
    <property type="match status" value="1"/>
</dbReference>
<reference evidence="5 6" key="1">
    <citation type="submission" date="2020-07" db="EMBL/GenBank/DDBJ databases">
        <title>Sequencing the genomes of 1000 actinobacteria strains.</title>
        <authorList>
            <person name="Klenk H.-P."/>
        </authorList>
    </citation>
    <scope>NUCLEOTIDE SEQUENCE [LARGE SCALE GENOMIC DNA]</scope>
    <source>
        <strain evidence="5 6">DSM 44749</strain>
    </source>
</reference>
<dbReference type="AlphaFoldDB" id="A0A852W318"/>
<keyword evidence="6" id="KW-1185">Reference proteome</keyword>
<feature type="region of interest" description="Disordered" evidence="3">
    <location>
        <begin position="1"/>
        <end position="40"/>
    </location>
</feature>
<accession>A0A852W318</accession>
<evidence type="ECO:0000256" key="2">
    <source>
        <dbReference type="ARBA" id="ARBA00023136"/>
    </source>
</evidence>
<comment type="caution">
    <text evidence="5">The sequence shown here is derived from an EMBL/GenBank/DDBJ whole genome shotgun (WGS) entry which is preliminary data.</text>
</comment>
<evidence type="ECO:0000256" key="4">
    <source>
        <dbReference type="SAM" id="Phobius"/>
    </source>
</evidence>
<proteinExistence type="predicted"/>
<feature type="transmembrane region" description="Helical" evidence="4">
    <location>
        <begin position="46"/>
        <end position="68"/>
    </location>
</feature>
<keyword evidence="4" id="KW-1133">Transmembrane helix</keyword>
<dbReference type="SUPFAM" id="SSF54427">
    <property type="entry name" value="NTF2-like"/>
    <property type="match status" value="1"/>
</dbReference>
<keyword evidence="2 4" id="KW-0472">Membrane</keyword>
<comment type="subcellular location">
    <subcellularLocation>
        <location evidence="1">Membrane</location>
    </subcellularLocation>
</comment>
<organism evidence="5 6">
    <name type="scientific">Pseudonocardia alni</name>
    <name type="common">Amycolata alni</name>
    <dbReference type="NCBI Taxonomy" id="33907"/>
    <lineage>
        <taxon>Bacteria</taxon>
        <taxon>Bacillati</taxon>
        <taxon>Actinomycetota</taxon>
        <taxon>Actinomycetes</taxon>
        <taxon>Pseudonocardiales</taxon>
        <taxon>Pseudonocardiaceae</taxon>
        <taxon>Pseudonocardia</taxon>
    </lineage>
</organism>
<evidence type="ECO:0000256" key="1">
    <source>
        <dbReference type="ARBA" id="ARBA00004370"/>
    </source>
</evidence>
<dbReference type="Proteomes" id="UP000549695">
    <property type="component" value="Unassembled WGS sequence"/>
</dbReference>
<sequence>MNTDVAGSDADTKADPTADTPDGSAPVEPATGPDGGQAPPGPLARALPVAAVVAAVLALVLGGLWLFALNSDATQVAQARDEALRDARQAVINLNTLDHSDAQKGLDLWIQSSAGSVRDEFVSNRDAYAKLVTDQKRTTAATVTDAAVTEVDPRAGTARVLAGVDVTVTPEGGQPAVTRQRIELGMVRTDDGWKVDALEPLVTPGTG</sequence>
<dbReference type="RefSeq" id="WP_179761808.1">
    <property type="nucleotide sequence ID" value="NZ_BAAAJZ010000003.1"/>
</dbReference>
<gene>
    <name evidence="5" type="ORF">HDA37_003823</name>
</gene>